<dbReference type="InterPro" id="IPR009100">
    <property type="entry name" value="AcylCoA_DH/oxidase_NM_dom_sf"/>
</dbReference>
<dbReference type="Pfam" id="PF02771">
    <property type="entry name" value="Acyl-CoA_dh_N"/>
    <property type="match status" value="1"/>
</dbReference>
<dbReference type="InterPro" id="IPR009075">
    <property type="entry name" value="AcylCo_DH/oxidase_C"/>
</dbReference>
<evidence type="ECO:0000256" key="2">
    <source>
        <dbReference type="ARBA" id="ARBA00009347"/>
    </source>
</evidence>
<feature type="domain" description="Acyl-CoA dehydrogenase/oxidase N-terminal" evidence="10">
    <location>
        <begin position="39"/>
        <end position="155"/>
    </location>
</feature>
<evidence type="ECO:0000256" key="6">
    <source>
        <dbReference type="ARBA" id="ARBA00023002"/>
    </source>
</evidence>
<proteinExistence type="inferred from homology"/>
<evidence type="ECO:0000259" key="9">
    <source>
        <dbReference type="Pfam" id="PF02770"/>
    </source>
</evidence>
<keyword evidence="4 7" id="KW-0285">Flavoprotein</keyword>
<dbReference type="SUPFAM" id="SSF56645">
    <property type="entry name" value="Acyl-CoA dehydrogenase NM domain-like"/>
    <property type="match status" value="1"/>
</dbReference>
<feature type="domain" description="Acetyl-CoA dehydrogenase-like C-terminal" evidence="11">
    <location>
        <begin position="469"/>
        <end position="605"/>
    </location>
</feature>
<dbReference type="GO" id="GO:0050660">
    <property type="term" value="F:flavin adenine dinucleotide binding"/>
    <property type="evidence" value="ECO:0007669"/>
    <property type="project" value="InterPro"/>
</dbReference>
<sequence>MAEVISDRRDIDFVLYEQLDTQSILDSGAFDDVNKKMADMVIKEARNLAVKEILPTYTLGDKEGVVFDRGEVRVPECFRPVHKLLVEGEWGALTEAPEFGGQGLPHIVAQAALEYMIGANYTFMTYAILGHGAGKMVDIFGTPEQKQLFLKKMYTCEWGSTMLLTEPQAGSDLGALTTSAVKNDDRTYSITGGKIFITNGQQDLTENIIHPVLARIEGAPEGTKGISIFLVPKIWVNPDGTLGEDNDVVCTGVEDKMGIHGSPTCSLSLGSKGKCRGWLLGEENQGMAIMFHMMNDVRLEVGTQAFTHASCAYLHALDYATGRLQGRALEDSAKPGAPQVPIIQHPDVRRMLLKMKAYVEGMRSLTLFTAFCFDKKSCAATPEEREQYGGLIEILTPVVKAYCSEKGFDVCVDGMQIFGGYGYTKEYPMEQLTRDCKICSIYEGANGIQAMDFLGRKIAMNKGAYLDSLMGEMKKTIARARTHELLGDMADQLEAAADKFHKTAMDIAGSIQSPAFKSAFAVAHPLMDAAGDVIMAWMLLWRATAALPALEKRLKGKSMDEVVARDKTAAFYHGKLMAARFFMETLLPVTLGKLDALCTDNNPAVTIQENAF</sequence>
<dbReference type="Pfam" id="PF02770">
    <property type="entry name" value="Acyl-CoA_dh_M"/>
    <property type="match status" value="1"/>
</dbReference>
<dbReference type="Pfam" id="PF00441">
    <property type="entry name" value="Acyl-CoA_dh_1"/>
    <property type="match status" value="1"/>
</dbReference>
<dbReference type="InterPro" id="IPR036250">
    <property type="entry name" value="AcylCo_DH-like_C"/>
</dbReference>
<dbReference type="GO" id="GO:0005886">
    <property type="term" value="C:plasma membrane"/>
    <property type="evidence" value="ECO:0007669"/>
    <property type="project" value="TreeGrafter"/>
</dbReference>
<evidence type="ECO:0000259" key="11">
    <source>
        <dbReference type="Pfam" id="PF12806"/>
    </source>
</evidence>
<dbReference type="Gene3D" id="1.10.540.10">
    <property type="entry name" value="Acyl-CoA dehydrogenase/oxidase, N-terminal domain"/>
    <property type="match status" value="1"/>
</dbReference>
<dbReference type="AlphaFoldDB" id="A0A1W2DBA0"/>
<evidence type="ECO:0000313" key="13">
    <source>
        <dbReference type="Proteomes" id="UP000192418"/>
    </source>
</evidence>
<organism evidence="12 13">
    <name type="scientific">Desulfocicer vacuolatum DSM 3385</name>
    <dbReference type="NCBI Taxonomy" id="1121400"/>
    <lineage>
        <taxon>Bacteria</taxon>
        <taxon>Pseudomonadati</taxon>
        <taxon>Thermodesulfobacteriota</taxon>
        <taxon>Desulfobacteria</taxon>
        <taxon>Desulfobacterales</taxon>
        <taxon>Desulfobacteraceae</taxon>
        <taxon>Desulfocicer</taxon>
    </lineage>
</organism>
<dbReference type="InterPro" id="IPR037069">
    <property type="entry name" value="AcylCoA_DH/ox_N_sf"/>
</dbReference>
<dbReference type="SUPFAM" id="SSF47203">
    <property type="entry name" value="Acyl-CoA dehydrogenase C-terminal domain-like"/>
    <property type="match status" value="1"/>
</dbReference>
<comment type="subunit">
    <text evidence="3">Homotetramer.</text>
</comment>
<dbReference type="InterPro" id="IPR006091">
    <property type="entry name" value="Acyl-CoA_Oxase/DH_mid-dom"/>
</dbReference>
<keyword evidence="5 7" id="KW-0274">FAD</keyword>
<keyword evidence="13" id="KW-1185">Reference proteome</keyword>
<dbReference type="EMBL" id="FWXY01000016">
    <property type="protein sequence ID" value="SMC94740.1"/>
    <property type="molecule type" value="Genomic_DNA"/>
</dbReference>
<reference evidence="12 13" key="1">
    <citation type="submission" date="2017-04" db="EMBL/GenBank/DDBJ databases">
        <authorList>
            <person name="Afonso C.L."/>
            <person name="Miller P.J."/>
            <person name="Scott M.A."/>
            <person name="Spackman E."/>
            <person name="Goraichik I."/>
            <person name="Dimitrov K.M."/>
            <person name="Suarez D.L."/>
            <person name="Swayne D.E."/>
        </authorList>
    </citation>
    <scope>NUCLEOTIDE SEQUENCE [LARGE SCALE GENOMIC DNA]</scope>
    <source>
        <strain evidence="12 13">DSM 3385</strain>
    </source>
</reference>
<dbReference type="GO" id="GO:0016627">
    <property type="term" value="F:oxidoreductase activity, acting on the CH-CH group of donors"/>
    <property type="evidence" value="ECO:0007669"/>
    <property type="project" value="InterPro"/>
</dbReference>
<dbReference type="PANTHER" id="PTHR42803">
    <property type="entry name" value="ACYL-COA DEHYDROGENASE"/>
    <property type="match status" value="1"/>
</dbReference>
<dbReference type="Gene3D" id="2.40.110.10">
    <property type="entry name" value="Butyryl-CoA Dehydrogenase, subunit A, domain 2"/>
    <property type="match status" value="1"/>
</dbReference>
<evidence type="ECO:0000256" key="1">
    <source>
        <dbReference type="ARBA" id="ARBA00001974"/>
    </source>
</evidence>
<dbReference type="InterPro" id="IPR013786">
    <property type="entry name" value="AcylCoA_DH/ox_N"/>
</dbReference>
<dbReference type="Gene3D" id="1.20.140.10">
    <property type="entry name" value="Butyryl-CoA Dehydrogenase, subunit A, domain 3"/>
    <property type="match status" value="1"/>
</dbReference>
<comment type="cofactor">
    <cofactor evidence="1 7">
        <name>FAD</name>
        <dbReference type="ChEBI" id="CHEBI:57692"/>
    </cofactor>
</comment>
<keyword evidence="6 7" id="KW-0560">Oxidoreductase</keyword>
<protein>
    <submittedName>
        <fullName evidence="12">Acyl-CoA dehydrogenase</fullName>
    </submittedName>
</protein>
<dbReference type="RefSeq" id="WP_084070170.1">
    <property type="nucleotide sequence ID" value="NZ_FWXY01000016.1"/>
</dbReference>
<evidence type="ECO:0000259" key="8">
    <source>
        <dbReference type="Pfam" id="PF00441"/>
    </source>
</evidence>
<dbReference type="OrthoDB" id="9765339at2"/>
<dbReference type="PANTHER" id="PTHR42803:SF1">
    <property type="entry name" value="BROAD-SPECIFICITY LINEAR ACYL-COA DEHYDROGENASE FADE5"/>
    <property type="match status" value="1"/>
</dbReference>
<dbReference type="STRING" id="1121400.SAMN02746065_11690"/>
<evidence type="ECO:0000259" key="10">
    <source>
        <dbReference type="Pfam" id="PF02771"/>
    </source>
</evidence>
<dbReference type="InterPro" id="IPR052166">
    <property type="entry name" value="Diverse_Acyl-CoA_DH"/>
</dbReference>
<dbReference type="Pfam" id="PF12806">
    <property type="entry name" value="Acyl-CoA_dh_C"/>
    <property type="match status" value="1"/>
</dbReference>
<dbReference type="Proteomes" id="UP000192418">
    <property type="component" value="Unassembled WGS sequence"/>
</dbReference>
<name>A0A1W2DBA0_9BACT</name>
<evidence type="ECO:0000256" key="3">
    <source>
        <dbReference type="ARBA" id="ARBA00011881"/>
    </source>
</evidence>
<dbReference type="InterPro" id="IPR025878">
    <property type="entry name" value="Acyl-CoA_dh-like_C_dom"/>
</dbReference>
<comment type="similarity">
    <text evidence="2 7">Belongs to the acyl-CoA dehydrogenase family.</text>
</comment>
<evidence type="ECO:0000256" key="4">
    <source>
        <dbReference type="ARBA" id="ARBA00022630"/>
    </source>
</evidence>
<gene>
    <name evidence="12" type="ORF">SAMN02746065_11690</name>
</gene>
<accession>A0A1W2DBA0</accession>
<evidence type="ECO:0000256" key="5">
    <source>
        <dbReference type="ARBA" id="ARBA00022827"/>
    </source>
</evidence>
<dbReference type="InterPro" id="IPR046373">
    <property type="entry name" value="Acyl-CoA_Oxase/DH_mid-dom_sf"/>
</dbReference>
<feature type="domain" description="Acyl-CoA dehydrogenase/oxidase C-terminal" evidence="8">
    <location>
        <begin position="284"/>
        <end position="451"/>
    </location>
</feature>
<evidence type="ECO:0000256" key="7">
    <source>
        <dbReference type="RuleBase" id="RU362125"/>
    </source>
</evidence>
<feature type="domain" description="Acyl-CoA oxidase/dehydrogenase middle" evidence="9">
    <location>
        <begin position="162"/>
        <end position="269"/>
    </location>
</feature>
<evidence type="ECO:0000313" key="12">
    <source>
        <dbReference type="EMBL" id="SMC94740.1"/>
    </source>
</evidence>